<dbReference type="Proteomes" id="UP000215914">
    <property type="component" value="Unassembled WGS sequence"/>
</dbReference>
<sequence>MKACFMRVKSSKAQDFKTLEGHSWYSTLVTFQLAYRPIIFSSRAHSLFLFQICGSQAVTVLNPNTQIQFPLIYTTSSISKHHLHFAGHPPSSSIGRRHHSHDPSPSPVTHHRTPSPP</sequence>
<feature type="region of interest" description="Disordered" evidence="1">
    <location>
        <begin position="83"/>
        <end position="117"/>
    </location>
</feature>
<name>A0A9K3P5L4_HELAN</name>
<proteinExistence type="predicted"/>
<protein>
    <submittedName>
        <fullName evidence="2">Uncharacterized protein</fullName>
    </submittedName>
</protein>
<evidence type="ECO:0000313" key="3">
    <source>
        <dbReference type="Proteomes" id="UP000215914"/>
    </source>
</evidence>
<comment type="caution">
    <text evidence="2">The sequence shown here is derived from an EMBL/GenBank/DDBJ whole genome shotgun (WGS) entry which is preliminary data.</text>
</comment>
<evidence type="ECO:0000256" key="1">
    <source>
        <dbReference type="SAM" id="MobiDB-lite"/>
    </source>
</evidence>
<keyword evidence="3" id="KW-1185">Reference proteome</keyword>
<dbReference type="Gramene" id="mRNA:HanXRQr2_Chr01g0037501">
    <property type="protein sequence ID" value="CDS:HanXRQr2_Chr01g0037501.1"/>
    <property type="gene ID" value="HanXRQr2_Chr01g0037501"/>
</dbReference>
<dbReference type="EMBL" id="MNCJ02000316">
    <property type="protein sequence ID" value="KAF5823358.1"/>
    <property type="molecule type" value="Genomic_DNA"/>
</dbReference>
<dbReference type="AlphaFoldDB" id="A0A9K3P5L4"/>
<evidence type="ECO:0000313" key="2">
    <source>
        <dbReference type="EMBL" id="KAF5823358.1"/>
    </source>
</evidence>
<accession>A0A9K3P5L4</accession>
<gene>
    <name evidence="2" type="ORF">HanXRQr2_Chr01g0037501</name>
</gene>
<reference evidence="2" key="1">
    <citation type="journal article" date="2017" name="Nature">
        <title>The sunflower genome provides insights into oil metabolism, flowering and Asterid evolution.</title>
        <authorList>
            <person name="Badouin H."/>
            <person name="Gouzy J."/>
            <person name="Grassa C.J."/>
            <person name="Murat F."/>
            <person name="Staton S.E."/>
            <person name="Cottret L."/>
            <person name="Lelandais-Briere C."/>
            <person name="Owens G.L."/>
            <person name="Carrere S."/>
            <person name="Mayjonade B."/>
            <person name="Legrand L."/>
            <person name="Gill N."/>
            <person name="Kane N.C."/>
            <person name="Bowers J.E."/>
            <person name="Hubner S."/>
            <person name="Bellec A."/>
            <person name="Berard A."/>
            <person name="Berges H."/>
            <person name="Blanchet N."/>
            <person name="Boniface M.C."/>
            <person name="Brunel D."/>
            <person name="Catrice O."/>
            <person name="Chaidir N."/>
            <person name="Claudel C."/>
            <person name="Donnadieu C."/>
            <person name="Faraut T."/>
            <person name="Fievet G."/>
            <person name="Helmstetter N."/>
            <person name="King M."/>
            <person name="Knapp S.J."/>
            <person name="Lai Z."/>
            <person name="Le Paslier M.C."/>
            <person name="Lippi Y."/>
            <person name="Lorenzon L."/>
            <person name="Mandel J.R."/>
            <person name="Marage G."/>
            <person name="Marchand G."/>
            <person name="Marquand E."/>
            <person name="Bret-Mestries E."/>
            <person name="Morien E."/>
            <person name="Nambeesan S."/>
            <person name="Nguyen T."/>
            <person name="Pegot-Espagnet P."/>
            <person name="Pouilly N."/>
            <person name="Raftis F."/>
            <person name="Sallet E."/>
            <person name="Schiex T."/>
            <person name="Thomas J."/>
            <person name="Vandecasteele C."/>
            <person name="Vares D."/>
            <person name="Vear F."/>
            <person name="Vautrin S."/>
            <person name="Crespi M."/>
            <person name="Mangin B."/>
            <person name="Burke J.M."/>
            <person name="Salse J."/>
            <person name="Munos S."/>
            <person name="Vincourt P."/>
            <person name="Rieseberg L.H."/>
            <person name="Langlade N.B."/>
        </authorList>
    </citation>
    <scope>NUCLEOTIDE SEQUENCE</scope>
    <source>
        <tissue evidence="2">Leaves</tissue>
    </source>
</reference>
<organism evidence="2 3">
    <name type="scientific">Helianthus annuus</name>
    <name type="common">Common sunflower</name>
    <dbReference type="NCBI Taxonomy" id="4232"/>
    <lineage>
        <taxon>Eukaryota</taxon>
        <taxon>Viridiplantae</taxon>
        <taxon>Streptophyta</taxon>
        <taxon>Embryophyta</taxon>
        <taxon>Tracheophyta</taxon>
        <taxon>Spermatophyta</taxon>
        <taxon>Magnoliopsida</taxon>
        <taxon>eudicotyledons</taxon>
        <taxon>Gunneridae</taxon>
        <taxon>Pentapetalae</taxon>
        <taxon>asterids</taxon>
        <taxon>campanulids</taxon>
        <taxon>Asterales</taxon>
        <taxon>Asteraceae</taxon>
        <taxon>Asteroideae</taxon>
        <taxon>Heliantheae alliance</taxon>
        <taxon>Heliantheae</taxon>
        <taxon>Helianthus</taxon>
    </lineage>
</organism>
<reference evidence="2" key="2">
    <citation type="submission" date="2020-06" db="EMBL/GenBank/DDBJ databases">
        <title>Helianthus annuus Genome sequencing and assembly Release 2.</title>
        <authorList>
            <person name="Gouzy J."/>
            <person name="Langlade N."/>
            <person name="Munos S."/>
        </authorList>
    </citation>
    <scope>NUCLEOTIDE SEQUENCE</scope>
    <source>
        <tissue evidence="2">Leaves</tissue>
    </source>
</reference>